<feature type="transmembrane region" description="Helical" evidence="2">
    <location>
        <begin position="134"/>
        <end position="155"/>
    </location>
</feature>
<evidence type="ECO:0000313" key="4">
    <source>
        <dbReference type="Proteomes" id="UP000001064"/>
    </source>
</evidence>
<keyword evidence="2" id="KW-0812">Transmembrane</keyword>
<dbReference type="AlphaFoldDB" id="F0ZAP1"/>
<dbReference type="PANTHER" id="PTHR34078:SF3">
    <property type="entry name" value="TRANSMEMBRANE PROTEIN"/>
    <property type="match status" value="1"/>
</dbReference>
<dbReference type="RefSeq" id="XP_003284461.1">
    <property type="nucleotide sequence ID" value="XM_003284413.1"/>
</dbReference>
<sequence length="202" mass="23449">MGIESRNYESLDDEDLNIRNPGANGYSPVSLSSEPQSIQQPQPPQPPQLPQQYPPNPYYVQYNPYPVQPQQQSQQPQQPQPQQQMQSQQPHQPQMQPQYYYPQPQVQHSVYVQEYPSIPNVIVKTSQNQDEEDFNPALIFFVAGFCFWCVWFVNIKYLKSRNKNAKLLATLSVIFGVLYLILILVVIVPLAISSSNHRYYYN</sequence>
<evidence type="ECO:0000256" key="1">
    <source>
        <dbReference type="SAM" id="MobiDB-lite"/>
    </source>
</evidence>
<dbReference type="Proteomes" id="UP000001064">
    <property type="component" value="Unassembled WGS sequence"/>
</dbReference>
<dbReference type="VEuPathDB" id="AmoebaDB:DICPUDRAFT_96717"/>
<feature type="transmembrane region" description="Helical" evidence="2">
    <location>
        <begin position="167"/>
        <end position="192"/>
    </location>
</feature>
<dbReference type="InParanoid" id="F0ZAP1"/>
<feature type="compositionally biased region" description="Low complexity" evidence="1">
    <location>
        <begin position="58"/>
        <end position="98"/>
    </location>
</feature>
<dbReference type="PANTHER" id="PTHR34078">
    <property type="entry name" value="EXPRESSED PROTEIN"/>
    <property type="match status" value="1"/>
</dbReference>
<evidence type="ECO:0000256" key="2">
    <source>
        <dbReference type="SAM" id="Phobius"/>
    </source>
</evidence>
<proteinExistence type="predicted"/>
<feature type="compositionally biased region" description="Pro residues" evidence="1">
    <location>
        <begin position="41"/>
        <end position="57"/>
    </location>
</feature>
<gene>
    <name evidence="3" type="ORF">DICPUDRAFT_96717</name>
</gene>
<reference evidence="4" key="1">
    <citation type="journal article" date="2011" name="Genome Biol.">
        <title>Comparative genomics of the social amoebae Dictyostelium discoideum and Dictyostelium purpureum.</title>
        <authorList>
            <consortium name="US DOE Joint Genome Institute (JGI-PGF)"/>
            <person name="Sucgang R."/>
            <person name="Kuo A."/>
            <person name="Tian X."/>
            <person name="Salerno W."/>
            <person name="Parikh A."/>
            <person name="Feasley C.L."/>
            <person name="Dalin E."/>
            <person name="Tu H."/>
            <person name="Huang E."/>
            <person name="Barry K."/>
            <person name="Lindquist E."/>
            <person name="Shapiro H."/>
            <person name="Bruce D."/>
            <person name="Schmutz J."/>
            <person name="Salamov A."/>
            <person name="Fey P."/>
            <person name="Gaudet P."/>
            <person name="Anjard C."/>
            <person name="Babu M.M."/>
            <person name="Basu S."/>
            <person name="Bushmanova Y."/>
            <person name="van der Wel H."/>
            <person name="Katoh-Kurasawa M."/>
            <person name="Dinh C."/>
            <person name="Coutinho P.M."/>
            <person name="Saito T."/>
            <person name="Elias M."/>
            <person name="Schaap P."/>
            <person name="Kay R.R."/>
            <person name="Henrissat B."/>
            <person name="Eichinger L."/>
            <person name="Rivero F."/>
            <person name="Putnam N.H."/>
            <person name="West C.M."/>
            <person name="Loomis W.F."/>
            <person name="Chisholm R.L."/>
            <person name="Shaulsky G."/>
            <person name="Strassmann J.E."/>
            <person name="Queller D.C."/>
            <person name="Kuspa A."/>
            <person name="Grigoriev I.V."/>
        </authorList>
    </citation>
    <scope>NUCLEOTIDE SEQUENCE [LARGE SCALE GENOMIC DNA]</scope>
    <source>
        <strain evidence="4">QSDP1</strain>
    </source>
</reference>
<evidence type="ECO:0000313" key="3">
    <source>
        <dbReference type="EMBL" id="EGC39008.1"/>
    </source>
</evidence>
<dbReference type="KEGG" id="dpp:DICPUDRAFT_96717"/>
<organism evidence="3 4">
    <name type="scientific">Dictyostelium purpureum</name>
    <name type="common">Slime mold</name>
    <dbReference type="NCBI Taxonomy" id="5786"/>
    <lineage>
        <taxon>Eukaryota</taxon>
        <taxon>Amoebozoa</taxon>
        <taxon>Evosea</taxon>
        <taxon>Eumycetozoa</taxon>
        <taxon>Dictyostelia</taxon>
        <taxon>Dictyosteliales</taxon>
        <taxon>Dictyosteliaceae</taxon>
        <taxon>Dictyostelium</taxon>
    </lineage>
</organism>
<dbReference type="eggNOG" id="ENOG502RICR">
    <property type="taxonomic scope" value="Eukaryota"/>
</dbReference>
<dbReference type="GeneID" id="10506213"/>
<dbReference type="OrthoDB" id="23406at2759"/>
<feature type="region of interest" description="Disordered" evidence="1">
    <location>
        <begin position="1"/>
        <end position="98"/>
    </location>
</feature>
<name>F0ZAP1_DICPU</name>
<keyword evidence="2" id="KW-0472">Membrane</keyword>
<keyword evidence="2" id="KW-1133">Transmembrane helix</keyword>
<protein>
    <submittedName>
        <fullName evidence="3">Expressed protein</fullName>
    </submittedName>
</protein>
<accession>F0ZAP1</accession>
<keyword evidence="4" id="KW-1185">Reference proteome</keyword>
<dbReference type="OMA" id="LWLINIR"/>
<dbReference type="EMBL" id="GL870965">
    <property type="protein sequence ID" value="EGC39008.1"/>
    <property type="molecule type" value="Genomic_DNA"/>
</dbReference>